<protein>
    <submittedName>
        <fullName evidence="1">Uncharacterized protein</fullName>
    </submittedName>
</protein>
<evidence type="ECO:0000313" key="2">
    <source>
        <dbReference type="Proteomes" id="UP000256709"/>
    </source>
</evidence>
<name>A0A3E0VPN5_9MICO</name>
<evidence type="ECO:0000313" key="1">
    <source>
        <dbReference type="EMBL" id="RFA11974.1"/>
    </source>
</evidence>
<proteinExistence type="predicted"/>
<dbReference type="Proteomes" id="UP000256709">
    <property type="component" value="Unassembled WGS sequence"/>
</dbReference>
<accession>A0A3E0VPN5</accession>
<organism evidence="1 2">
    <name type="scientific">Subtercola boreus</name>
    <dbReference type="NCBI Taxonomy" id="120213"/>
    <lineage>
        <taxon>Bacteria</taxon>
        <taxon>Bacillati</taxon>
        <taxon>Actinomycetota</taxon>
        <taxon>Actinomycetes</taxon>
        <taxon>Micrococcales</taxon>
        <taxon>Microbacteriaceae</taxon>
        <taxon>Subtercola</taxon>
    </lineage>
</organism>
<reference evidence="1 2" key="1">
    <citation type="submission" date="2017-04" db="EMBL/GenBank/DDBJ databases">
        <title>Comparative genome analysis of Subtercola boreus.</title>
        <authorList>
            <person name="Cho Y.-J."/>
            <person name="Cho A."/>
            <person name="Kim O.-S."/>
            <person name="Lee J.-I."/>
        </authorList>
    </citation>
    <scope>NUCLEOTIDE SEQUENCE [LARGE SCALE GENOMIC DNA]</scope>
    <source>
        <strain evidence="1 2">P27444</strain>
    </source>
</reference>
<dbReference type="EMBL" id="NBXA01000022">
    <property type="protein sequence ID" value="RFA11974.1"/>
    <property type="molecule type" value="Genomic_DNA"/>
</dbReference>
<gene>
    <name evidence="1" type="ORF">B7R21_11615</name>
</gene>
<sequence length="84" mass="9483">MSSFIQHCNYCDRPFQAQRSTARFCSGAHRNDYRRRATDAWREEAVAVLIDQQLAAIAVNAEALGAVIRRADELFAPSRRRSAA</sequence>
<comment type="caution">
    <text evidence="1">The sequence shown here is derived from an EMBL/GenBank/DDBJ whole genome shotgun (WGS) entry which is preliminary data.</text>
</comment>
<dbReference type="AlphaFoldDB" id="A0A3E0VPN5"/>
<dbReference type="RefSeq" id="WP_116283413.1">
    <property type="nucleotide sequence ID" value="NZ_NBXA01000022.1"/>
</dbReference>